<dbReference type="RefSeq" id="WP_204712337.1">
    <property type="nucleotide sequence ID" value="NZ_JBHSZV010000006.1"/>
</dbReference>
<dbReference type="EMBL" id="JBHSZV010000006">
    <property type="protein sequence ID" value="MFC7060825.1"/>
    <property type="molecule type" value="Genomic_DNA"/>
</dbReference>
<keyword evidence="1" id="KW-0472">Membrane</keyword>
<organism evidence="2 3">
    <name type="scientific">Halobacillus seohaensis</name>
    <dbReference type="NCBI Taxonomy" id="447421"/>
    <lineage>
        <taxon>Bacteria</taxon>
        <taxon>Bacillati</taxon>
        <taxon>Bacillota</taxon>
        <taxon>Bacilli</taxon>
        <taxon>Bacillales</taxon>
        <taxon>Bacillaceae</taxon>
        <taxon>Halobacillus</taxon>
    </lineage>
</organism>
<dbReference type="Pfam" id="PF14345">
    <property type="entry name" value="GDYXXLXY"/>
    <property type="match status" value="1"/>
</dbReference>
<reference evidence="3" key="1">
    <citation type="journal article" date="2019" name="Int. J. Syst. Evol. Microbiol.">
        <title>The Global Catalogue of Microorganisms (GCM) 10K type strain sequencing project: providing services to taxonomists for standard genome sequencing and annotation.</title>
        <authorList>
            <consortium name="The Broad Institute Genomics Platform"/>
            <consortium name="The Broad Institute Genome Sequencing Center for Infectious Disease"/>
            <person name="Wu L."/>
            <person name="Ma J."/>
        </authorList>
    </citation>
    <scope>NUCLEOTIDE SEQUENCE [LARGE SCALE GENOMIC DNA]</scope>
    <source>
        <strain evidence="3">CGMCC 4.1621</strain>
    </source>
</reference>
<evidence type="ECO:0000313" key="2">
    <source>
        <dbReference type="EMBL" id="MFC7060825.1"/>
    </source>
</evidence>
<keyword evidence="1" id="KW-1133">Transmembrane helix</keyword>
<keyword evidence="1" id="KW-0812">Transmembrane</keyword>
<protein>
    <submittedName>
        <fullName evidence="2">GDYXXLXY domain-containing protein</fullName>
    </submittedName>
</protein>
<keyword evidence="3" id="KW-1185">Reference proteome</keyword>
<proteinExistence type="predicted"/>
<dbReference type="InterPro" id="IPR025833">
    <property type="entry name" value="GDYXXLXY"/>
</dbReference>
<gene>
    <name evidence="2" type="ORF">ACFQIC_02930</name>
</gene>
<feature type="transmembrane region" description="Helical" evidence="1">
    <location>
        <begin position="5"/>
        <end position="27"/>
    </location>
</feature>
<accession>A0ABW2EEQ7</accession>
<sequence>MKRSIFYIIVGLQVLFLVGMSVSYYAMDYFGETVYLETVPIDPRDPFYGDYVTLRYDIEEFPADRWEGDQKPVRGDAVFLIVEKGAEKFYELVQASPQSQEIEEGQVQIKSKFEWHNLRSNEYQVNLGLDRYFVEENTGEEIEQDGGGQVAEVVVAPWGQKKIVSLQ</sequence>
<comment type="caution">
    <text evidence="2">The sequence shown here is derived from an EMBL/GenBank/DDBJ whole genome shotgun (WGS) entry which is preliminary data.</text>
</comment>
<name>A0ABW2EEQ7_9BACI</name>
<dbReference type="Proteomes" id="UP001596410">
    <property type="component" value="Unassembled WGS sequence"/>
</dbReference>
<evidence type="ECO:0000313" key="3">
    <source>
        <dbReference type="Proteomes" id="UP001596410"/>
    </source>
</evidence>
<evidence type="ECO:0000256" key="1">
    <source>
        <dbReference type="SAM" id="Phobius"/>
    </source>
</evidence>